<dbReference type="InterPro" id="IPR043428">
    <property type="entry name" value="LivM-like"/>
</dbReference>
<dbReference type="Pfam" id="PF02653">
    <property type="entry name" value="BPD_transp_2"/>
    <property type="match status" value="1"/>
</dbReference>
<dbReference type="EMBL" id="JACHNU010000001">
    <property type="protein sequence ID" value="MBB4661943.1"/>
    <property type="molecule type" value="Genomic_DNA"/>
</dbReference>
<gene>
    <name evidence="7" type="ORF">BDZ31_001516</name>
</gene>
<dbReference type="RefSeq" id="WP_183340537.1">
    <property type="nucleotide sequence ID" value="NZ_JACHNU010000001.1"/>
</dbReference>
<feature type="transmembrane region" description="Helical" evidence="6">
    <location>
        <begin position="243"/>
        <end position="266"/>
    </location>
</feature>
<dbReference type="Proteomes" id="UP000585272">
    <property type="component" value="Unassembled WGS sequence"/>
</dbReference>
<feature type="transmembrane region" description="Helical" evidence="6">
    <location>
        <begin position="287"/>
        <end position="304"/>
    </location>
</feature>
<evidence type="ECO:0000256" key="3">
    <source>
        <dbReference type="ARBA" id="ARBA00022692"/>
    </source>
</evidence>
<dbReference type="AlphaFoldDB" id="A0A840ICK6"/>
<dbReference type="PANTHER" id="PTHR30482:SF10">
    <property type="entry name" value="HIGH-AFFINITY BRANCHED-CHAIN AMINO ACID TRANSPORT PROTEIN BRAE"/>
    <property type="match status" value="1"/>
</dbReference>
<feature type="transmembrane region" description="Helical" evidence="6">
    <location>
        <begin position="155"/>
        <end position="177"/>
    </location>
</feature>
<feature type="transmembrane region" description="Helical" evidence="6">
    <location>
        <begin position="44"/>
        <end position="65"/>
    </location>
</feature>
<reference evidence="7 8" key="1">
    <citation type="submission" date="2020-08" db="EMBL/GenBank/DDBJ databases">
        <title>Genomic Encyclopedia of Archaeal and Bacterial Type Strains, Phase II (KMG-II): from individual species to whole genera.</title>
        <authorList>
            <person name="Goeker M."/>
        </authorList>
    </citation>
    <scope>NUCLEOTIDE SEQUENCE [LARGE SCALE GENOMIC DNA]</scope>
    <source>
        <strain evidence="7 8">DSM 23288</strain>
    </source>
</reference>
<comment type="caution">
    <text evidence="7">The sequence shown here is derived from an EMBL/GenBank/DDBJ whole genome shotgun (WGS) entry which is preliminary data.</text>
</comment>
<name>A0A840ICK6_9ACTN</name>
<evidence type="ECO:0000256" key="1">
    <source>
        <dbReference type="ARBA" id="ARBA00004651"/>
    </source>
</evidence>
<proteinExistence type="predicted"/>
<dbReference type="GO" id="GO:0015658">
    <property type="term" value="F:branched-chain amino acid transmembrane transporter activity"/>
    <property type="evidence" value="ECO:0007669"/>
    <property type="project" value="InterPro"/>
</dbReference>
<keyword evidence="3 6" id="KW-0812">Transmembrane</keyword>
<feature type="transmembrane region" description="Helical" evidence="6">
    <location>
        <begin position="17"/>
        <end position="37"/>
    </location>
</feature>
<keyword evidence="8" id="KW-1185">Reference proteome</keyword>
<comment type="subcellular location">
    <subcellularLocation>
        <location evidence="1">Cell membrane</location>
        <topology evidence="1">Multi-pass membrane protein</topology>
    </subcellularLocation>
</comment>
<evidence type="ECO:0000256" key="6">
    <source>
        <dbReference type="SAM" id="Phobius"/>
    </source>
</evidence>
<dbReference type="CDD" id="cd06581">
    <property type="entry name" value="TM_PBP1_LivM_like"/>
    <property type="match status" value="1"/>
</dbReference>
<dbReference type="InterPro" id="IPR001851">
    <property type="entry name" value="ABC_transp_permease"/>
</dbReference>
<evidence type="ECO:0000313" key="7">
    <source>
        <dbReference type="EMBL" id="MBB4661943.1"/>
    </source>
</evidence>
<dbReference type="GO" id="GO:0005886">
    <property type="term" value="C:plasma membrane"/>
    <property type="evidence" value="ECO:0007669"/>
    <property type="project" value="UniProtKB-SubCell"/>
</dbReference>
<feature type="transmembrane region" description="Helical" evidence="6">
    <location>
        <begin position="98"/>
        <end position="116"/>
    </location>
</feature>
<dbReference type="PANTHER" id="PTHR30482">
    <property type="entry name" value="HIGH-AFFINITY BRANCHED-CHAIN AMINO ACID TRANSPORT SYSTEM PERMEASE"/>
    <property type="match status" value="1"/>
</dbReference>
<keyword evidence="5 6" id="KW-0472">Membrane</keyword>
<evidence type="ECO:0000256" key="2">
    <source>
        <dbReference type="ARBA" id="ARBA00022475"/>
    </source>
</evidence>
<keyword evidence="4 6" id="KW-1133">Transmembrane helix</keyword>
<accession>A0A840ICK6</accession>
<sequence>MTPVFAVSLDALTSADFWIGVGVLAGTYTIFTLGLQLNVGFTGIINFGQAGFMAIGAYSMGILVVRAGWSLWAALPAATAIAMAAGVLIGLPSLRLRADYFAIVTIAFAEIVRYVAQNARGLTGGNQGLLGFDDQWLDVSDTILGWLPASMQDQFLLPLLIVVWVTVAILTGLLMLLQRSPWGRVLRAIREDEDAARALGKNVLAYKLQSIALAAALGAIAGYFLALNLSFLSPESFEPQFTFIGFTILILGGLANYVGVALGSLIMWTLLEATRFIDLPLAAEKVAALRFVIVGVALILLVAFRPQGLLGKRQEMVLRD</sequence>
<organism evidence="7 8">
    <name type="scientific">Conexibacter arvalis</name>
    <dbReference type="NCBI Taxonomy" id="912552"/>
    <lineage>
        <taxon>Bacteria</taxon>
        <taxon>Bacillati</taxon>
        <taxon>Actinomycetota</taxon>
        <taxon>Thermoleophilia</taxon>
        <taxon>Solirubrobacterales</taxon>
        <taxon>Conexibacteraceae</taxon>
        <taxon>Conexibacter</taxon>
    </lineage>
</organism>
<protein>
    <submittedName>
        <fullName evidence="7">Branched-chain amino acid transport system permease protein</fullName>
    </submittedName>
</protein>
<keyword evidence="2" id="KW-1003">Cell membrane</keyword>
<evidence type="ECO:0000256" key="4">
    <source>
        <dbReference type="ARBA" id="ARBA00022989"/>
    </source>
</evidence>
<evidence type="ECO:0000256" key="5">
    <source>
        <dbReference type="ARBA" id="ARBA00023136"/>
    </source>
</evidence>
<evidence type="ECO:0000313" key="8">
    <source>
        <dbReference type="Proteomes" id="UP000585272"/>
    </source>
</evidence>
<feature type="transmembrane region" description="Helical" evidence="6">
    <location>
        <begin position="71"/>
        <end position="91"/>
    </location>
</feature>
<feature type="transmembrane region" description="Helical" evidence="6">
    <location>
        <begin position="211"/>
        <end position="231"/>
    </location>
</feature>